<comment type="caution">
    <text evidence="3">The sequence shown here is derived from an EMBL/GenBank/DDBJ whole genome shotgun (WGS) entry which is preliminary data.</text>
</comment>
<comment type="subcellular location">
    <subcellularLocation>
        <location evidence="1">Nucleus</location>
    </subcellularLocation>
</comment>
<dbReference type="EMBL" id="LXQA010175069">
    <property type="protein sequence ID" value="MCI29796.1"/>
    <property type="molecule type" value="Genomic_DNA"/>
</dbReference>
<feature type="domain" description="TFIIS N-terminal" evidence="2">
    <location>
        <begin position="5"/>
        <end position="59"/>
    </location>
</feature>
<organism evidence="3 4">
    <name type="scientific">Trifolium medium</name>
    <dbReference type="NCBI Taxonomy" id="97028"/>
    <lineage>
        <taxon>Eukaryota</taxon>
        <taxon>Viridiplantae</taxon>
        <taxon>Streptophyta</taxon>
        <taxon>Embryophyta</taxon>
        <taxon>Tracheophyta</taxon>
        <taxon>Spermatophyta</taxon>
        <taxon>Magnoliopsida</taxon>
        <taxon>eudicotyledons</taxon>
        <taxon>Gunneridae</taxon>
        <taxon>Pentapetalae</taxon>
        <taxon>rosids</taxon>
        <taxon>fabids</taxon>
        <taxon>Fabales</taxon>
        <taxon>Fabaceae</taxon>
        <taxon>Papilionoideae</taxon>
        <taxon>50 kb inversion clade</taxon>
        <taxon>NPAAA clade</taxon>
        <taxon>Hologalegina</taxon>
        <taxon>IRL clade</taxon>
        <taxon>Trifolieae</taxon>
        <taxon>Trifolium</taxon>
    </lineage>
</organism>
<dbReference type="InterPro" id="IPR044790">
    <property type="entry name" value="MD26C-like"/>
</dbReference>
<name>A0A392R1U1_9FABA</name>
<dbReference type="GO" id="GO:0005634">
    <property type="term" value="C:nucleus"/>
    <property type="evidence" value="ECO:0007669"/>
    <property type="project" value="UniProtKB-SubCell"/>
</dbReference>
<dbReference type="AlphaFoldDB" id="A0A392R1U1"/>
<evidence type="ECO:0000313" key="4">
    <source>
        <dbReference type="Proteomes" id="UP000265520"/>
    </source>
</evidence>
<dbReference type="PANTHER" id="PTHR47210">
    <property type="entry name" value="MEDIATOR OF RNA POLYMERASE II TRANSCRIPTION SUBUNIT 26C-RELATED"/>
    <property type="match status" value="1"/>
</dbReference>
<dbReference type="PROSITE" id="PS51319">
    <property type="entry name" value="TFIIS_N"/>
    <property type="match status" value="1"/>
</dbReference>
<keyword evidence="4" id="KW-1185">Reference proteome</keyword>
<feature type="non-terminal residue" evidence="3">
    <location>
        <position position="59"/>
    </location>
</feature>
<proteinExistence type="predicted"/>
<dbReference type="PANTHER" id="PTHR47210:SF1">
    <property type="entry name" value="MEDIATOR OF RNA POLYMERASE II TRANSCRIPTION SUBUNIT 26C-RELATED"/>
    <property type="match status" value="1"/>
</dbReference>
<dbReference type="Gene3D" id="1.20.930.10">
    <property type="entry name" value="Conserved domain common to transcription factors TFIIS, elongin A, CRSP70"/>
    <property type="match status" value="1"/>
</dbReference>
<dbReference type="Pfam" id="PF08711">
    <property type="entry name" value="Med26"/>
    <property type="match status" value="1"/>
</dbReference>
<accession>A0A392R1U1</accession>
<evidence type="ECO:0000256" key="1">
    <source>
        <dbReference type="PROSITE-ProRule" id="PRU00649"/>
    </source>
</evidence>
<sequence length="59" mass="7042">MMNRKKILEIKEFLEDPRQSEESLMELLQNLVDIDITFQELKETDIGRNVNQLRKHPSS</sequence>
<protein>
    <submittedName>
        <fullName evidence="3">Putative mediator of RNA polymerase II transcription subunit 26C-like</fullName>
    </submittedName>
</protein>
<keyword evidence="1" id="KW-0539">Nucleus</keyword>
<dbReference type="InterPro" id="IPR017923">
    <property type="entry name" value="TFIIS_N"/>
</dbReference>
<evidence type="ECO:0000313" key="3">
    <source>
        <dbReference type="EMBL" id="MCI29796.1"/>
    </source>
</evidence>
<dbReference type="Proteomes" id="UP000265520">
    <property type="component" value="Unassembled WGS sequence"/>
</dbReference>
<dbReference type="SUPFAM" id="SSF47676">
    <property type="entry name" value="Conserved domain common to transcription factors TFIIS, elongin A, CRSP70"/>
    <property type="match status" value="1"/>
</dbReference>
<evidence type="ECO:0000259" key="2">
    <source>
        <dbReference type="PROSITE" id="PS51319"/>
    </source>
</evidence>
<dbReference type="InterPro" id="IPR035441">
    <property type="entry name" value="TFIIS/LEDGF_dom_sf"/>
</dbReference>
<reference evidence="3 4" key="1">
    <citation type="journal article" date="2018" name="Front. Plant Sci.">
        <title>Red Clover (Trifolium pratense) and Zigzag Clover (T. medium) - A Picture of Genomic Similarities and Differences.</title>
        <authorList>
            <person name="Dluhosova J."/>
            <person name="Istvanek J."/>
            <person name="Nedelnik J."/>
            <person name="Repkova J."/>
        </authorList>
    </citation>
    <scope>NUCLEOTIDE SEQUENCE [LARGE SCALE GENOMIC DNA]</scope>
    <source>
        <strain evidence="4">cv. 10/8</strain>
        <tissue evidence="3">Leaf</tissue>
    </source>
</reference>